<evidence type="ECO:0000259" key="9">
    <source>
        <dbReference type="PROSITE" id="PS51373"/>
    </source>
</evidence>
<gene>
    <name evidence="10" type="ORF">SAMN05421875_12433</name>
</gene>
<dbReference type="InterPro" id="IPR036369">
    <property type="entry name" value="HIPIP_sf"/>
</dbReference>
<keyword evidence="6 7" id="KW-0411">Iron-sulfur</keyword>
<dbReference type="PROSITE" id="PS51318">
    <property type="entry name" value="TAT"/>
    <property type="match status" value="1"/>
</dbReference>
<protein>
    <recommendedName>
        <fullName evidence="7">High-potential iron-sulfur protein</fullName>
        <shortName evidence="7">HiPIP</shortName>
    </recommendedName>
</protein>
<dbReference type="AlphaFoldDB" id="A0A1H4DDY4"/>
<keyword evidence="4 7" id="KW-0249">Electron transport</keyword>
<reference evidence="11" key="1">
    <citation type="submission" date="2016-10" db="EMBL/GenBank/DDBJ databases">
        <authorList>
            <person name="Varghese N."/>
            <person name="Submissions S."/>
        </authorList>
    </citation>
    <scope>NUCLEOTIDE SEQUENCE [LARGE SCALE GENOMIC DNA]</scope>
    <source>
        <strain evidence="11">DSM 25157</strain>
    </source>
</reference>
<evidence type="ECO:0000256" key="4">
    <source>
        <dbReference type="ARBA" id="ARBA00022982"/>
    </source>
</evidence>
<feature type="domain" description="High potential iron-sulfur proteins family profile" evidence="9">
    <location>
        <begin position="28"/>
        <end position="106"/>
    </location>
</feature>
<accession>A0A1H4DDY4</accession>
<name>A0A1H4DDY4_9BURK</name>
<dbReference type="Pfam" id="PF01355">
    <property type="entry name" value="HIPIP"/>
    <property type="match status" value="1"/>
</dbReference>
<comment type="similarity">
    <text evidence="7">Belongs to the high-potential iron-sulfur protein (HiPIP) family.</text>
</comment>
<dbReference type="Proteomes" id="UP000199002">
    <property type="component" value="Unassembled WGS sequence"/>
</dbReference>
<evidence type="ECO:0000256" key="5">
    <source>
        <dbReference type="ARBA" id="ARBA00023004"/>
    </source>
</evidence>
<dbReference type="STRING" id="592050.SAMN05421875_12433"/>
<dbReference type="SUPFAM" id="SSF57652">
    <property type="entry name" value="HIPIP (high potential iron protein)"/>
    <property type="match status" value="1"/>
</dbReference>
<comment type="function">
    <text evidence="7">Specific class of high-redox-potential 4Fe-4S ferredoxins. Functions in anaerobic electron transport in most purple and in some other photosynthetic bacteria and in at least one genus (Paracoccus) of halophilic, denitrifying bacteria.</text>
</comment>
<dbReference type="GO" id="GO:0009055">
    <property type="term" value="F:electron transfer activity"/>
    <property type="evidence" value="ECO:0007669"/>
    <property type="project" value="InterPro"/>
</dbReference>
<dbReference type="GO" id="GO:0019646">
    <property type="term" value="P:aerobic electron transport chain"/>
    <property type="evidence" value="ECO:0007669"/>
    <property type="project" value="InterPro"/>
</dbReference>
<comment type="subunit">
    <text evidence="7">Homodimer.</text>
</comment>
<evidence type="ECO:0000256" key="3">
    <source>
        <dbReference type="ARBA" id="ARBA00022723"/>
    </source>
</evidence>
<dbReference type="RefSeq" id="WP_092699688.1">
    <property type="nucleotide sequence ID" value="NZ_FNQJ01000024.1"/>
</dbReference>
<evidence type="ECO:0000256" key="8">
    <source>
        <dbReference type="SAM" id="SignalP"/>
    </source>
</evidence>
<evidence type="ECO:0000256" key="1">
    <source>
        <dbReference type="ARBA" id="ARBA00022448"/>
    </source>
</evidence>
<keyword evidence="1 7" id="KW-0813">Transport</keyword>
<keyword evidence="8" id="KW-0732">Signal</keyword>
<keyword evidence="11" id="KW-1185">Reference proteome</keyword>
<dbReference type="EMBL" id="FNQJ01000024">
    <property type="protein sequence ID" value="SEA70837.1"/>
    <property type="molecule type" value="Genomic_DNA"/>
</dbReference>
<evidence type="ECO:0000313" key="10">
    <source>
        <dbReference type="EMBL" id="SEA70837.1"/>
    </source>
</evidence>
<dbReference type="InterPro" id="IPR000170">
    <property type="entry name" value="High_potential_FeS_prot"/>
</dbReference>
<dbReference type="PROSITE" id="PS51373">
    <property type="entry name" value="HIPIP"/>
    <property type="match status" value="1"/>
</dbReference>
<keyword evidence="5 7" id="KW-0408">Iron</keyword>
<keyword evidence="2 7" id="KW-0004">4Fe-4S</keyword>
<dbReference type="Gene3D" id="4.10.490.10">
    <property type="entry name" value="High potential iron-sulphur protein"/>
    <property type="match status" value="1"/>
</dbReference>
<proteinExistence type="inferred from homology"/>
<sequence length="106" mass="11041">MTPTNRRFFILQVAGAATALSVSAAHAQSGGPKLAETDPQAMALGYKEDTTKVDAKKFPNHAASQNCANCQLFQGKPKDAMGGCPLFAGKQVAAAGWCSAWNKKAA</sequence>
<dbReference type="GO" id="GO:0046872">
    <property type="term" value="F:metal ion binding"/>
    <property type="evidence" value="ECO:0007669"/>
    <property type="project" value="UniProtKB-KW"/>
</dbReference>
<evidence type="ECO:0000256" key="2">
    <source>
        <dbReference type="ARBA" id="ARBA00022485"/>
    </source>
</evidence>
<evidence type="ECO:0000256" key="7">
    <source>
        <dbReference type="RuleBase" id="RU000620"/>
    </source>
</evidence>
<feature type="chain" id="PRO_5011558781" description="High-potential iron-sulfur protein" evidence="8">
    <location>
        <begin position="28"/>
        <end position="106"/>
    </location>
</feature>
<keyword evidence="3 7" id="KW-0479">Metal-binding</keyword>
<dbReference type="GO" id="GO:0051539">
    <property type="term" value="F:4 iron, 4 sulfur cluster binding"/>
    <property type="evidence" value="ECO:0007669"/>
    <property type="project" value="UniProtKB-KW"/>
</dbReference>
<feature type="signal peptide" evidence="8">
    <location>
        <begin position="1"/>
        <end position="27"/>
    </location>
</feature>
<evidence type="ECO:0000313" key="11">
    <source>
        <dbReference type="Proteomes" id="UP000199002"/>
    </source>
</evidence>
<dbReference type="InterPro" id="IPR006311">
    <property type="entry name" value="TAT_signal"/>
</dbReference>
<evidence type="ECO:0000256" key="6">
    <source>
        <dbReference type="ARBA" id="ARBA00023014"/>
    </source>
</evidence>
<dbReference type="GeneID" id="34232457"/>
<organism evidence="10 11">
    <name type="scientific">Acidovorax soli</name>
    <dbReference type="NCBI Taxonomy" id="592050"/>
    <lineage>
        <taxon>Bacteria</taxon>
        <taxon>Pseudomonadati</taxon>
        <taxon>Pseudomonadota</taxon>
        <taxon>Betaproteobacteria</taxon>
        <taxon>Burkholderiales</taxon>
        <taxon>Comamonadaceae</taxon>
        <taxon>Acidovorax</taxon>
    </lineage>
</organism>